<keyword evidence="2" id="KW-1185">Reference proteome</keyword>
<name>A0A7I8DM88_9FIRM</name>
<dbReference type="KEGG" id="acht:bsdcttw_25690"/>
<gene>
    <name evidence="1" type="ORF">bsdcttw_25690</name>
</gene>
<organism evidence="1 2">
    <name type="scientific">Anaerocolumna chitinilytica</name>
    <dbReference type="NCBI Taxonomy" id="1727145"/>
    <lineage>
        <taxon>Bacteria</taxon>
        <taxon>Bacillati</taxon>
        <taxon>Bacillota</taxon>
        <taxon>Clostridia</taxon>
        <taxon>Lachnospirales</taxon>
        <taxon>Lachnospiraceae</taxon>
        <taxon>Anaerocolumna</taxon>
    </lineage>
</organism>
<dbReference type="Proteomes" id="UP000515703">
    <property type="component" value="Chromosome"/>
</dbReference>
<protein>
    <submittedName>
        <fullName evidence="1">Uncharacterized protein</fullName>
    </submittedName>
</protein>
<reference evidence="1 2" key="1">
    <citation type="submission" date="2020-08" db="EMBL/GenBank/DDBJ databases">
        <title>Draft genome sequencing of an Anaerocolumna strain isolated from anoxic soil subjected to BSD treatment.</title>
        <authorList>
            <person name="Uek A."/>
            <person name="Tonouchi A."/>
        </authorList>
    </citation>
    <scope>NUCLEOTIDE SEQUENCE [LARGE SCALE GENOMIC DNA]</scope>
    <source>
        <strain evidence="1 2">CTTW</strain>
    </source>
</reference>
<reference evidence="1 2" key="2">
    <citation type="submission" date="2020-08" db="EMBL/GenBank/DDBJ databases">
        <authorList>
            <person name="Ueki A."/>
            <person name="Tonouchi A."/>
        </authorList>
    </citation>
    <scope>NUCLEOTIDE SEQUENCE [LARGE SCALE GENOMIC DNA]</scope>
    <source>
        <strain evidence="1 2">CTTW</strain>
    </source>
</reference>
<accession>A0A7I8DM88</accession>
<dbReference type="AlphaFoldDB" id="A0A7I8DM88"/>
<evidence type="ECO:0000313" key="2">
    <source>
        <dbReference type="Proteomes" id="UP000515703"/>
    </source>
</evidence>
<evidence type="ECO:0000313" key="1">
    <source>
        <dbReference type="EMBL" id="BCJ99528.1"/>
    </source>
</evidence>
<dbReference type="EMBL" id="AP023368">
    <property type="protein sequence ID" value="BCJ99528.1"/>
    <property type="molecule type" value="Genomic_DNA"/>
</dbReference>
<sequence>MAKKDFTSGFNISEVMLIINSSDAAKVAEINRRNTIGRNSVNVYSTGKQNNKPPVILFILVCKKARE</sequence>
<proteinExistence type="predicted"/>